<dbReference type="Proteomes" id="UP000515140">
    <property type="component" value="Unplaced"/>
</dbReference>
<name>A0A6P5KWV7_PHACI</name>
<dbReference type="InterPro" id="IPR036364">
    <property type="entry name" value="SEA_dom_sf"/>
</dbReference>
<dbReference type="AlphaFoldDB" id="A0A6P5KWV7"/>
<keyword evidence="2" id="KW-0812">Transmembrane</keyword>
<feature type="domain" description="SEA" evidence="3">
    <location>
        <begin position="487"/>
        <end position="599"/>
    </location>
</feature>
<dbReference type="RefSeq" id="XP_020850338.1">
    <property type="nucleotide sequence ID" value="XM_020994679.1"/>
</dbReference>
<proteinExistence type="predicted"/>
<feature type="region of interest" description="Disordered" evidence="1">
    <location>
        <begin position="196"/>
        <end position="230"/>
    </location>
</feature>
<feature type="transmembrane region" description="Helical" evidence="2">
    <location>
        <begin position="828"/>
        <end position="848"/>
    </location>
</feature>
<reference evidence="5" key="1">
    <citation type="submission" date="2025-08" db="UniProtKB">
        <authorList>
            <consortium name="RefSeq"/>
        </authorList>
    </citation>
    <scope>IDENTIFICATION</scope>
    <source>
        <tissue evidence="5">Spleen</tissue>
    </source>
</reference>
<dbReference type="InterPro" id="IPR000082">
    <property type="entry name" value="SEA_dom"/>
</dbReference>
<protein>
    <submittedName>
        <fullName evidence="5">Uncharacterized protein PB18E9.04c-like</fullName>
    </submittedName>
</protein>
<feature type="region of interest" description="Disordered" evidence="1">
    <location>
        <begin position="102"/>
        <end position="126"/>
    </location>
</feature>
<keyword evidence="4" id="KW-1185">Reference proteome</keyword>
<evidence type="ECO:0000259" key="3">
    <source>
        <dbReference type="PROSITE" id="PS50024"/>
    </source>
</evidence>
<evidence type="ECO:0000313" key="4">
    <source>
        <dbReference type="Proteomes" id="UP000515140"/>
    </source>
</evidence>
<feature type="region of interest" description="Disordered" evidence="1">
    <location>
        <begin position="1"/>
        <end position="81"/>
    </location>
</feature>
<gene>
    <name evidence="5" type="primary">LOC110214051</name>
</gene>
<keyword evidence="2" id="KW-0472">Membrane</keyword>
<accession>A0A6P5KWV7</accession>
<sequence length="920" mass="98671">MDVAPDSGFLLSLPPRALGGVKSKQDPSPVPTPKGSSLLALGDKEKDSSTFPPEPLGATSEPPQPAPTLASEMPGTPDAQRPSMALFLTSMSLYGPTMQMIPGGAKTLQPGPSLDPPGGSASSQPSLHVFTDASFPSGMAQDSGWTAEPKIFMAGPSLAPFTETPLRAVPQTSQGATAEASRTTLNQVSSQASSVASALQHQGSPVATTKLSYHSENSASAGRSELNPLGTRVAGEGTALWTTQLSPARAPSPRSQAAGGTTKPPPFLSSLQSPAQLKTRATQASITPEPWASSRSVIPGSSEMPEEQLENVSEVGAGSASLNQVGPTDLAAFLLESLTKGPTLAPPTTWANTVPSEQEKSQTSPTKGQEKVPWRPSAVSHPVLGTPAQVIGWLGSSPSPSSLMTEPLKGLTSPMAVHSHPGPTRGGSGSEMILPISPQSTSGREGLNNFPTSGIGSAGTVLMTSTQISQKVPTWKGRNPQKGSGFLVLTIPLQFGLSQISYTPALANKHSTHFRRLKWEVTLTFRRILSHMNGFQEFHILHFFNGSVFVQSEVEVEGDPPPTSSDLIRCIVTMVHQKMDMYFSWKVDLSSLYSSGYRIENLEPEKLPIAFMVPRLGPLSDEDLRRLLENLREQVIWDLGKLYPMVRFSFLDVRESQGKLLVGGEAYVHSQTWADIPYVLQALTGLASQSVDLSSLTVAGSHLDLQFLPISFLVTNPNFEKSLLEPPPLQHRALFGELAIAVKHALSSYSSLLQVTIQDCLNDSFLCLGELLFQAPWPKPKNLLQTLMKAVGSDGHLAGSQFQVDPSSFFIAEENLEFSPGSKTMSSISVTIILLSLLSVFTGFFLIFQCVRCRPFHRCRLFHHQQRGTLSLPGAYQMHGEMFEMESPHEYSGQQEGSPILGMDNQGFQGTLEEDSGSSS</sequence>
<evidence type="ECO:0000313" key="5">
    <source>
        <dbReference type="RefSeq" id="XP_020850338.1"/>
    </source>
</evidence>
<feature type="compositionally biased region" description="Low complexity" evidence="1">
    <location>
        <begin position="246"/>
        <end position="258"/>
    </location>
</feature>
<feature type="region of interest" description="Disordered" evidence="1">
    <location>
        <begin position="887"/>
        <end position="920"/>
    </location>
</feature>
<feature type="compositionally biased region" description="Polar residues" evidence="1">
    <location>
        <begin position="349"/>
        <end position="367"/>
    </location>
</feature>
<dbReference type="GeneID" id="110214051"/>
<feature type="region of interest" description="Disordered" evidence="1">
    <location>
        <begin position="344"/>
        <end position="381"/>
    </location>
</feature>
<dbReference type="KEGG" id="pcw:110214051"/>
<dbReference type="PROSITE" id="PS50024">
    <property type="entry name" value="SEA"/>
    <property type="match status" value="1"/>
</dbReference>
<dbReference type="Pfam" id="PF01390">
    <property type="entry name" value="SEA"/>
    <property type="match status" value="1"/>
</dbReference>
<evidence type="ECO:0000256" key="1">
    <source>
        <dbReference type="SAM" id="MobiDB-lite"/>
    </source>
</evidence>
<keyword evidence="2" id="KW-1133">Transmembrane helix</keyword>
<feature type="region of interest" description="Disordered" evidence="1">
    <location>
        <begin position="242"/>
        <end position="315"/>
    </location>
</feature>
<dbReference type="InParanoid" id="A0A6P5KWV7"/>
<feature type="compositionally biased region" description="Polar residues" evidence="1">
    <location>
        <begin position="269"/>
        <end position="286"/>
    </location>
</feature>
<organism evidence="4 5">
    <name type="scientific">Phascolarctos cinereus</name>
    <name type="common">Koala</name>
    <dbReference type="NCBI Taxonomy" id="38626"/>
    <lineage>
        <taxon>Eukaryota</taxon>
        <taxon>Metazoa</taxon>
        <taxon>Chordata</taxon>
        <taxon>Craniata</taxon>
        <taxon>Vertebrata</taxon>
        <taxon>Euteleostomi</taxon>
        <taxon>Mammalia</taxon>
        <taxon>Metatheria</taxon>
        <taxon>Diprotodontia</taxon>
        <taxon>Phascolarctidae</taxon>
        <taxon>Phascolarctos</taxon>
    </lineage>
</organism>
<dbReference type="SUPFAM" id="SSF82671">
    <property type="entry name" value="SEA domain"/>
    <property type="match status" value="1"/>
</dbReference>
<feature type="compositionally biased region" description="Polar residues" evidence="1">
    <location>
        <begin position="199"/>
        <end position="221"/>
    </location>
</feature>
<evidence type="ECO:0000256" key="2">
    <source>
        <dbReference type="SAM" id="Phobius"/>
    </source>
</evidence>